<keyword evidence="4" id="KW-0812">Transmembrane</keyword>
<dbReference type="HOGENOM" id="CLU_525333_0_0_1"/>
<accession>B8CCH7</accession>
<dbReference type="GO" id="GO:0016757">
    <property type="term" value="F:glycosyltransferase activity"/>
    <property type="evidence" value="ECO:0000318"/>
    <property type="project" value="GO_Central"/>
</dbReference>
<evidence type="ECO:0000313" key="7">
    <source>
        <dbReference type="Proteomes" id="UP000001449"/>
    </source>
</evidence>
<reference evidence="6 7" key="1">
    <citation type="journal article" date="2004" name="Science">
        <title>The genome of the diatom Thalassiosira pseudonana: ecology, evolution, and metabolism.</title>
        <authorList>
            <person name="Armbrust E.V."/>
            <person name="Berges J.A."/>
            <person name="Bowler C."/>
            <person name="Green B.R."/>
            <person name="Martinez D."/>
            <person name="Putnam N.H."/>
            <person name="Zhou S."/>
            <person name="Allen A.E."/>
            <person name="Apt K.E."/>
            <person name="Bechner M."/>
            <person name="Brzezinski M.A."/>
            <person name="Chaal B.K."/>
            <person name="Chiovitti A."/>
            <person name="Davis A.K."/>
            <person name="Demarest M.S."/>
            <person name="Detter J.C."/>
            <person name="Glavina T."/>
            <person name="Goodstein D."/>
            <person name="Hadi M.Z."/>
            <person name="Hellsten U."/>
            <person name="Hildebrand M."/>
            <person name="Jenkins B.D."/>
            <person name="Jurka J."/>
            <person name="Kapitonov V.V."/>
            <person name="Kroger N."/>
            <person name="Lau W.W."/>
            <person name="Lane T.W."/>
            <person name="Larimer F.W."/>
            <person name="Lippmeier J.C."/>
            <person name="Lucas S."/>
            <person name="Medina M."/>
            <person name="Montsant A."/>
            <person name="Obornik M."/>
            <person name="Parker M.S."/>
            <person name="Palenik B."/>
            <person name="Pazour G.J."/>
            <person name="Richardson P.M."/>
            <person name="Rynearson T.A."/>
            <person name="Saito M.A."/>
            <person name="Schwartz D.C."/>
            <person name="Thamatrakoln K."/>
            <person name="Valentin K."/>
            <person name="Vardi A."/>
            <person name="Wilkerson F.P."/>
            <person name="Rokhsar D.S."/>
        </authorList>
    </citation>
    <scope>NUCLEOTIDE SEQUENCE [LARGE SCALE GENOMIC DNA]</scope>
    <source>
        <strain evidence="6 7">CCMP1335</strain>
    </source>
</reference>
<dbReference type="InterPro" id="IPR049625">
    <property type="entry name" value="Glyco_transf_61_cat"/>
</dbReference>
<evidence type="ECO:0000256" key="3">
    <source>
        <dbReference type="ARBA" id="ARBA00023180"/>
    </source>
</evidence>
<name>B8CCH7_THAPS</name>
<organism evidence="6 7">
    <name type="scientific">Thalassiosira pseudonana</name>
    <name type="common">Marine diatom</name>
    <name type="synonym">Cyclotella nana</name>
    <dbReference type="NCBI Taxonomy" id="35128"/>
    <lineage>
        <taxon>Eukaryota</taxon>
        <taxon>Sar</taxon>
        <taxon>Stramenopiles</taxon>
        <taxon>Ochrophyta</taxon>
        <taxon>Bacillariophyta</taxon>
        <taxon>Coscinodiscophyceae</taxon>
        <taxon>Thalassiosirophycidae</taxon>
        <taxon>Thalassiosirales</taxon>
        <taxon>Thalassiosiraceae</taxon>
        <taxon>Thalassiosira</taxon>
    </lineage>
</organism>
<dbReference type="InterPro" id="IPR007657">
    <property type="entry name" value="Glycosyltransferase_61"/>
</dbReference>
<sequence>MPESNKPLFQKNKGGNPVYCLRLVCVFLGAATINYMAIFSAPDIWGRQYSEDGFDRLSQPTLRHVRGGDILNQTSHNLGVNNNQWKHSHHATGGVVDKRLEVNRPFMETVSHSIMDSIVAIEAAYPTDETCNKWGGSKFMDDLISSGNEVLVGVETKEPRSSILEMPSQYMERTEPILTLEANGQMNRTALAKTSGGSTVLEKMSIQHSEMQECSDFIEYPVMLVDSNIDTWNWWFFLQSILHHYIMVGTVQPHIMGEYEQDALRVMHTSNDGSYSRSFNDAFDILFSDRRSRDSSQIWKADSTNGIDSTDKGKRLCFRKLLWSPNFNGGGLIVNKDHTHQSCFSSIIYSYAAFIKAAMHIPTLPRPRNPRVVWVGRDTSDAANPTAWQKKRIISNQPQLIEFLKEECSKMGLELVVADFHGDKKDTSFEEQARFVARANIMIGMHGAGLNMFHFKPFNSVVIEIHSGTNANKNSRNFVNHIKEGFYISTNAKLNGRKIDEGQIWSTLKQGIDKWYSLA</sequence>
<feature type="transmembrane region" description="Helical" evidence="4">
    <location>
        <begin position="20"/>
        <end position="41"/>
    </location>
</feature>
<dbReference type="Proteomes" id="UP000001449">
    <property type="component" value="Chromosome 14"/>
</dbReference>
<keyword evidence="7" id="KW-1185">Reference proteome</keyword>
<evidence type="ECO:0000256" key="4">
    <source>
        <dbReference type="SAM" id="Phobius"/>
    </source>
</evidence>
<dbReference type="AlphaFoldDB" id="B8CCH7"/>
<gene>
    <name evidence="6" type="ORF">THAPSDRAFT_9861</name>
</gene>
<dbReference type="PaxDb" id="35128-Thaps9861"/>
<proteinExistence type="predicted"/>
<evidence type="ECO:0000259" key="5">
    <source>
        <dbReference type="Pfam" id="PF04577"/>
    </source>
</evidence>
<dbReference type="EMBL" id="CM000649">
    <property type="protein sequence ID" value="EED88774.1"/>
    <property type="molecule type" value="Genomic_DNA"/>
</dbReference>
<dbReference type="RefSeq" id="XP_002293765.1">
    <property type="nucleotide sequence ID" value="XM_002293729.1"/>
</dbReference>
<dbReference type="Pfam" id="PF04577">
    <property type="entry name" value="Glyco_transf_61"/>
    <property type="match status" value="1"/>
</dbReference>
<evidence type="ECO:0000313" key="6">
    <source>
        <dbReference type="EMBL" id="EED88774.1"/>
    </source>
</evidence>
<dbReference type="InParanoid" id="B8CCH7"/>
<feature type="domain" description="Glycosyltransferase 61 catalytic" evidence="5">
    <location>
        <begin position="335"/>
        <end position="463"/>
    </location>
</feature>
<reference evidence="6 7" key="2">
    <citation type="journal article" date="2008" name="Nature">
        <title>The Phaeodactylum genome reveals the evolutionary history of diatom genomes.</title>
        <authorList>
            <person name="Bowler C."/>
            <person name="Allen A.E."/>
            <person name="Badger J.H."/>
            <person name="Grimwood J."/>
            <person name="Jabbari K."/>
            <person name="Kuo A."/>
            <person name="Maheswari U."/>
            <person name="Martens C."/>
            <person name="Maumus F."/>
            <person name="Otillar R.P."/>
            <person name="Rayko E."/>
            <person name="Salamov A."/>
            <person name="Vandepoele K."/>
            <person name="Beszteri B."/>
            <person name="Gruber A."/>
            <person name="Heijde M."/>
            <person name="Katinka M."/>
            <person name="Mock T."/>
            <person name="Valentin K."/>
            <person name="Verret F."/>
            <person name="Berges J.A."/>
            <person name="Brownlee C."/>
            <person name="Cadoret J.P."/>
            <person name="Chiovitti A."/>
            <person name="Choi C.J."/>
            <person name="Coesel S."/>
            <person name="De Martino A."/>
            <person name="Detter J.C."/>
            <person name="Durkin C."/>
            <person name="Falciatore A."/>
            <person name="Fournet J."/>
            <person name="Haruta M."/>
            <person name="Huysman M.J."/>
            <person name="Jenkins B.D."/>
            <person name="Jiroutova K."/>
            <person name="Jorgensen R.E."/>
            <person name="Joubert Y."/>
            <person name="Kaplan A."/>
            <person name="Kroger N."/>
            <person name="Kroth P.G."/>
            <person name="La Roche J."/>
            <person name="Lindquist E."/>
            <person name="Lommer M."/>
            <person name="Martin-Jezequel V."/>
            <person name="Lopez P.J."/>
            <person name="Lucas S."/>
            <person name="Mangogna M."/>
            <person name="McGinnis K."/>
            <person name="Medlin L.K."/>
            <person name="Montsant A."/>
            <person name="Oudot-Le Secq M.P."/>
            <person name="Napoli C."/>
            <person name="Obornik M."/>
            <person name="Parker M.S."/>
            <person name="Petit J.L."/>
            <person name="Porcel B.M."/>
            <person name="Poulsen N."/>
            <person name="Robison M."/>
            <person name="Rychlewski L."/>
            <person name="Rynearson T.A."/>
            <person name="Schmutz J."/>
            <person name="Shapiro H."/>
            <person name="Siaut M."/>
            <person name="Stanley M."/>
            <person name="Sussman M.R."/>
            <person name="Taylor A.R."/>
            <person name="Vardi A."/>
            <person name="von Dassow P."/>
            <person name="Vyverman W."/>
            <person name="Willis A."/>
            <person name="Wyrwicz L.S."/>
            <person name="Rokhsar D.S."/>
            <person name="Weissenbach J."/>
            <person name="Armbrust E.V."/>
            <person name="Green B.R."/>
            <person name="Van de Peer Y."/>
            <person name="Grigoriev I.V."/>
        </authorList>
    </citation>
    <scope>NUCLEOTIDE SEQUENCE [LARGE SCALE GENOMIC DNA]</scope>
    <source>
        <strain evidence="6 7">CCMP1335</strain>
    </source>
</reference>
<evidence type="ECO:0000256" key="2">
    <source>
        <dbReference type="ARBA" id="ARBA00022679"/>
    </source>
</evidence>
<protein>
    <recommendedName>
        <fullName evidence="5">Glycosyltransferase 61 catalytic domain-containing protein</fullName>
    </recommendedName>
</protein>
<dbReference type="KEGG" id="tps:THAPSDRAFT_9861"/>
<keyword evidence="1" id="KW-0328">Glycosyltransferase</keyword>
<keyword evidence="4" id="KW-1133">Transmembrane helix</keyword>
<keyword evidence="2" id="KW-0808">Transferase</keyword>
<evidence type="ECO:0000256" key="1">
    <source>
        <dbReference type="ARBA" id="ARBA00022676"/>
    </source>
</evidence>
<dbReference type="GeneID" id="7451252"/>
<keyword evidence="3" id="KW-0325">Glycoprotein</keyword>
<dbReference type="PANTHER" id="PTHR20961:SF124">
    <property type="entry name" value="GLYCOSYLTRANSFERASE"/>
    <property type="match status" value="1"/>
</dbReference>
<keyword evidence="4" id="KW-0472">Membrane</keyword>
<dbReference type="PANTHER" id="PTHR20961">
    <property type="entry name" value="GLYCOSYLTRANSFERASE"/>
    <property type="match status" value="1"/>
</dbReference>